<proteinExistence type="predicted"/>
<name>A0AAU3IBP0_9ACTN</name>
<organism evidence="1">
    <name type="scientific">Streptomyces sp. NBC_01393</name>
    <dbReference type="NCBI Taxonomy" id="2903851"/>
    <lineage>
        <taxon>Bacteria</taxon>
        <taxon>Bacillati</taxon>
        <taxon>Actinomycetota</taxon>
        <taxon>Actinomycetes</taxon>
        <taxon>Kitasatosporales</taxon>
        <taxon>Streptomycetaceae</taxon>
        <taxon>Streptomyces</taxon>
    </lineage>
</organism>
<dbReference type="AlphaFoldDB" id="A0AAU3IBP0"/>
<protein>
    <recommendedName>
        <fullName evidence="2">DUF433 domain-containing protein</fullName>
    </recommendedName>
</protein>
<sequence>MRAGRAEPRRGREAWRATPVGIHVREVHATRSGAIRRLQLDDLDISNRKLVIDGRVRPLDALTLHVAREWLDHRRCRRPDTANPHLLINKFTALGASPVSAVSLTTPLRGQTATLEQLRVDRQLEETLVHGPDPLHLAEVFGLDAKTAIRYTDSARALLEQGAEQQLR</sequence>
<reference evidence="1" key="1">
    <citation type="submission" date="2022-10" db="EMBL/GenBank/DDBJ databases">
        <title>The complete genomes of actinobacterial strains from the NBC collection.</title>
        <authorList>
            <person name="Joergensen T.S."/>
            <person name="Alvarez Arevalo M."/>
            <person name="Sterndorff E.B."/>
            <person name="Faurdal D."/>
            <person name="Vuksanovic O."/>
            <person name="Mourched A.-S."/>
            <person name="Charusanti P."/>
            <person name="Shaw S."/>
            <person name="Blin K."/>
            <person name="Weber T."/>
        </authorList>
    </citation>
    <scope>NUCLEOTIDE SEQUENCE</scope>
    <source>
        <strain evidence="1">NBC_01393</strain>
    </source>
</reference>
<evidence type="ECO:0000313" key="1">
    <source>
        <dbReference type="EMBL" id="WTZ13875.1"/>
    </source>
</evidence>
<gene>
    <name evidence="1" type="ORF">OG699_41440</name>
</gene>
<dbReference type="EMBL" id="CP109546">
    <property type="protein sequence ID" value="WTZ13875.1"/>
    <property type="molecule type" value="Genomic_DNA"/>
</dbReference>
<evidence type="ECO:0008006" key="2">
    <source>
        <dbReference type="Google" id="ProtNLM"/>
    </source>
</evidence>
<accession>A0AAU3IBP0</accession>